<dbReference type="EMBL" id="JANAVB010033017">
    <property type="protein sequence ID" value="KAJ6809423.1"/>
    <property type="molecule type" value="Genomic_DNA"/>
</dbReference>
<sequence length="53" mass="6255">MATGFSALVFISPPESRGRCSCRQEPTYLQLYIWSLINYFFHRLKLLLLEEES</sequence>
<keyword evidence="2" id="KW-1185">Reference proteome</keyword>
<evidence type="ECO:0000313" key="2">
    <source>
        <dbReference type="Proteomes" id="UP001140949"/>
    </source>
</evidence>
<comment type="caution">
    <text evidence="1">The sequence shown here is derived from an EMBL/GenBank/DDBJ whole genome shotgun (WGS) entry which is preliminary data.</text>
</comment>
<dbReference type="Proteomes" id="UP001140949">
    <property type="component" value="Unassembled WGS sequence"/>
</dbReference>
<organism evidence="1 2">
    <name type="scientific">Iris pallida</name>
    <name type="common">Sweet iris</name>
    <dbReference type="NCBI Taxonomy" id="29817"/>
    <lineage>
        <taxon>Eukaryota</taxon>
        <taxon>Viridiplantae</taxon>
        <taxon>Streptophyta</taxon>
        <taxon>Embryophyta</taxon>
        <taxon>Tracheophyta</taxon>
        <taxon>Spermatophyta</taxon>
        <taxon>Magnoliopsida</taxon>
        <taxon>Liliopsida</taxon>
        <taxon>Asparagales</taxon>
        <taxon>Iridaceae</taxon>
        <taxon>Iridoideae</taxon>
        <taxon>Irideae</taxon>
        <taxon>Iris</taxon>
    </lineage>
</organism>
<gene>
    <name evidence="1" type="ORF">M6B38_160630</name>
</gene>
<dbReference type="AlphaFoldDB" id="A0AAX6EZF2"/>
<name>A0AAX6EZF2_IRIPA</name>
<evidence type="ECO:0000313" key="1">
    <source>
        <dbReference type="EMBL" id="KAJ6809423.1"/>
    </source>
</evidence>
<proteinExistence type="predicted"/>
<accession>A0AAX6EZF2</accession>
<reference evidence="1" key="2">
    <citation type="submission" date="2023-04" db="EMBL/GenBank/DDBJ databases">
        <authorList>
            <person name="Bruccoleri R.E."/>
            <person name="Oakeley E.J."/>
            <person name="Faust A.-M."/>
            <person name="Dessus-Babus S."/>
            <person name="Altorfer M."/>
            <person name="Burckhardt D."/>
            <person name="Oertli M."/>
            <person name="Naumann U."/>
            <person name="Petersen F."/>
            <person name="Wong J."/>
        </authorList>
    </citation>
    <scope>NUCLEOTIDE SEQUENCE</scope>
    <source>
        <strain evidence="1">GSM-AAB239-AS_SAM_17_03QT</strain>
        <tissue evidence="1">Leaf</tissue>
    </source>
</reference>
<reference evidence="1" key="1">
    <citation type="journal article" date="2023" name="GigaByte">
        <title>Genome assembly of the bearded iris, Iris pallida Lam.</title>
        <authorList>
            <person name="Bruccoleri R.E."/>
            <person name="Oakeley E.J."/>
            <person name="Faust A.M.E."/>
            <person name="Altorfer M."/>
            <person name="Dessus-Babus S."/>
            <person name="Burckhardt D."/>
            <person name="Oertli M."/>
            <person name="Naumann U."/>
            <person name="Petersen F."/>
            <person name="Wong J."/>
        </authorList>
    </citation>
    <scope>NUCLEOTIDE SEQUENCE</scope>
    <source>
        <strain evidence="1">GSM-AAB239-AS_SAM_17_03QT</strain>
    </source>
</reference>
<protein>
    <submittedName>
        <fullName evidence="1">Uncharacterized protein</fullName>
    </submittedName>
</protein>